<protein>
    <submittedName>
        <fullName evidence="1">Uncharacterized protein</fullName>
    </submittedName>
</protein>
<comment type="caution">
    <text evidence="1">The sequence shown here is derived from an EMBL/GenBank/DDBJ whole genome shotgun (WGS) entry which is preliminary data.</text>
</comment>
<evidence type="ECO:0000313" key="1">
    <source>
        <dbReference type="EMBL" id="MBP2355969.1"/>
    </source>
</evidence>
<name>A0ABS4UWD9_9ACTN</name>
<evidence type="ECO:0000313" key="2">
    <source>
        <dbReference type="Proteomes" id="UP000755585"/>
    </source>
</evidence>
<proteinExistence type="predicted"/>
<reference evidence="1 2" key="1">
    <citation type="submission" date="2021-03" db="EMBL/GenBank/DDBJ databases">
        <title>Sequencing the genomes of 1000 actinobacteria strains.</title>
        <authorList>
            <person name="Klenk H.-P."/>
        </authorList>
    </citation>
    <scope>NUCLEOTIDE SEQUENCE [LARGE SCALE GENOMIC DNA]</scope>
    <source>
        <strain evidence="1 2">DSM 18824</strain>
    </source>
</reference>
<gene>
    <name evidence="1" type="ORF">JOF29_007079</name>
</gene>
<organism evidence="1 2">
    <name type="scientific">Kribbella aluminosa</name>
    <dbReference type="NCBI Taxonomy" id="416017"/>
    <lineage>
        <taxon>Bacteria</taxon>
        <taxon>Bacillati</taxon>
        <taxon>Actinomycetota</taxon>
        <taxon>Actinomycetes</taxon>
        <taxon>Propionibacteriales</taxon>
        <taxon>Kribbellaceae</taxon>
        <taxon>Kribbella</taxon>
    </lineage>
</organism>
<dbReference type="Proteomes" id="UP000755585">
    <property type="component" value="Unassembled WGS sequence"/>
</dbReference>
<dbReference type="EMBL" id="JAGINT010000002">
    <property type="protein sequence ID" value="MBP2355969.1"/>
    <property type="molecule type" value="Genomic_DNA"/>
</dbReference>
<keyword evidence="2" id="KW-1185">Reference proteome</keyword>
<sequence length="88" mass="9349">MIGFLRLRVTPPFRRLWNHDAASAHRSGGSDCARQGIAKAVDLPLPLPGWRDVFVPLSVASCVQGLALTFRGLPSLHTNCVSGVAQGG</sequence>
<accession>A0ABS4UWD9</accession>